<reference evidence="2 3" key="1">
    <citation type="submission" date="2015-06" db="EMBL/GenBank/DDBJ databases">
        <title>Survival trade-offs in plant roots during colonization by closely related pathogenic and mutualistic fungi.</title>
        <authorList>
            <person name="Hacquard S."/>
            <person name="Kracher B."/>
            <person name="Hiruma K."/>
            <person name="Weinman A."/>
            <person name="Muench P."/>
            <person name="Garrido Oter R."/>
            <person name="Ver Loren van Themaat E."/>
            <person name="Dallerey J.-F."/>
            <person name="Damm U."/>
            <person name="Henrissat B."/>
            <person name="Lespinet O."/>
            <person name="Thon M."/>
            <person name="Kemen E."/>
            <person name="McHardy A.C."/>
            <person name="Schulze-Lefert P."/>
            <person name="O'Connell R.J."/>
        </authorList>
    </citation>
    <scope>NUCLEOTIDE SEQUENCE [LARGE SCALE GENOMIC DNA]</scope>
    <source>
        <strain evidence="2 3">0861</strain>
    </source>
</reference>
<dbReference type="PANTHER" id="PTHR33112:SF10">
    <property type="entry name" value="TOL"/>
    <property type="match status" value="1"/>
</dbReference>
<gene>
    <name evidence="2" type="ORF">CT0861_04706</name>
</gene>
<evidence type="ECO:0000313" key="2">
    <source>
        <dbReference type="EMBL" id="KZL74995.1"/>
    </source>
</evidence>
<sequence length="702" mass="77428">MAFLTPSISAKLCQACRTALYSESGSSAVTGSNVDAGYHNDLPSLRKAAGAGCPICSIVADNFKLDRSRYDATPGISDVDRHMDSSCSISCRLYIETAPDFGVSLTKFDVEIWSAKFTSKTRFRLLPDSDGPLRPFLPHAVQSDSTASAIALGQARDWLAHCRLCHTRCLSIRSAKPGMAWLPTRLLDVGVEGDPRIKLVLTQQDQVDPLAAYITLSYRWGPQPQKLLLQASNVDSFRRGLLICDLPCTFQDLATVARFLSVRYVWIDALCIIQDSLADWEREGATMRDVYANSTCTIAAAASEDPHGGLFRSRDPAQVVPTFISTPNLESSPGNARSFLYDRTYLDRRIISGPLQKRGWVFQERMLSPRVLHFAEDQIVWECLTDTKCEAFPSGLPFHNSTKDLGPLWSVLENTAMPATDTIPDDTGLTTNGLSNHRVASSDAACYTTDMTILSAWRDLVKQYSRCALTKNTDKLPAFAGLAKLFQDITGDAYYAGLWKYSLLDQLDWQVYNPAKRVPSEYRAPSWSWASVDGAIRPFSLAPDCSLLPELDDVHVSVTGLDCFGRISKASLNLQGYLVPATVLSSVEGQKASILVGGTRKVFAQFLPDTLDVQFATGSIMWCLPLKLYSVAPDTEEVRDLVLVNIVLEPVLASLPARYRRVGLLIVAPAGQDFDDICSFGFSMTEDHDFEITEPYSLIRIL</sequence>
<dbReference type="STRING" id="708197.A0A161VUA7"/>
<proteinExistence type="predicted"/>
<dbReference type="Pfam" id="PF06985">
    <property type="entry name" value="HET"/>
    <property type="match status" value="1"/>
</dbReference>
<evidence type="ECO:0000313" key="3">
    <source>
        <dbReference type="Proteomes" id="UP000076552"/>
    </source>
</evidence>
<dbReference type="EMBL" id="LFIV01000027">
    <property type="protein sequence ID" value="KZL74995.1"/>
    <property type="molecule type" value="Genomic_DNA"/>
</dbReference>
<dbReference type="AlphaFoldDB" id="A0A161VUA7"/>
<evidence type="ECO:0000259" key="1">
    <source>
        <dbReference type="Pfam" id="PF06985"/>
    </source>
</evidence>
<comment type="caution">
    <text evidence="2">The sequence shown here is derived from an EMBL/GenBank/DDBJ whole genome shotgun (WGS) entry which is preliminary data.</text>
</comment>
<accession>A0A161VUA7</accession>
<dbReference type="Proteomes" id="UP000076552">
    <property type="component" value="Unassembled WGS sequence"/>
</dbReference>
<keyword evidence="3" id="KW-1185">Reference proteome</keyword>
<name>A0A161VUA7_9PEZI</name>
<dbReference type="InterPro" id="IPR010730">
    <property type="entry name" value="HET"/>
</dbReference>
<feature type="domain" description="Heterokaryon incompatibility" evidence="1">
    <location>
        <begin position="213"/>
        <end position="364"/>
    </location>
</feature>
<dbReference type="PANTHER" id="PTHR33112">
    <property type="entry name" value="DOMAIN PROTEIN, PUTATIVE-RELATED"/>
    <property type="match status" value="1"/>
</dbReference>
<protein>
    <submittedName>
        <fullName evidence="2">Heterokaryon incompatibility protein</fullName>
    </submittedName>
</protein>
<organism evidence="2 3">
    <name type="scientific">Colletotrichum tofieldiae</name>
    <dbReference type="NCBI Taxonomy" id="708197"/>
    <lineage>
        <taxon>Eukaryota</taxon>
        <taxon>Fungi</taxon>
        <taxon>Dikarya</taxon>
        <taxon>Ascomycota</taxon>
        <taxon>Pezizomycotina</taxon>
        <taxon>Sordariomycetes</taxon>
        <taxon>Hypocreomycetidae</taxon>
        <taxon>Glomerellales</taxon>
        <taxon>Glomerellaceae</taxon>
        <taxon>Colletotrichum</taxon>
        <taxon>Colletotrichum spaethianum species complex</taxon>
    </lineage>
</organism>